<organism evidence="3 4">
    <name type="scientific">Diatrype stigma</name>
    <dbReference type="NCBI Taxonomy" id="117547"/>
    <lineage>
        <taxon>Eukaryota</taxon>
        <taxon>Fungi</taxon>
        <taxon>Dikarya</taxon>
        <taxon>Ascomycota</taxon>
        <taxon>Pezizomycotina</taxon>
        <taxon>Sordariomycetes</taxon>
        <taxon>Xylariomycetidae</taxon>
        <taxon>Xylariales</taxon>
        <taxon>Diatrypaceae</taxon>
        <taxon>Diatrype</taxon>
    </lineage>
</organism>
<dbReference type="EMBL" id="JAKJXP020000025">
    <property type="protein sequence ID" value="KAK7753765.1"/>
    <property type="molecule type" value="Genomic_DNA"/>
</dbReference>
<evidence type="ECO:0000256" key="1">
    <source>
        <dbReference type="SAM" id="Phobius"/>
    </source>
</evidence>
<evidence type="ECO:0000256" key="2">
    <source>
        <dbReference type="SAM" id="SignalP"/>
    </source>
</evidence>
<evidence type="ECO:0008006" key="5">
    <source>
        <dbReference type="Google" id="ProtNLM"/>
    </source>
</evidence>
<evidence type="ECO:0000313" key="4">
    <source>
        <dbReference type="Proteomes" id="UP001320420"/>
    </source>
</evidence>
<dbReference type="Proteomes" id="UP001320420">
    <property type="component" value="Unassembled WGS sequence"/>
</dbReference>
<evidence type="ECO:0000313" key="3">
    <source>
        <dbReference type="EMBL" id="KAK7753765.1"/>
    </source>
</evidence>
<keyword evidence="4" id="KW-1185">Reference proteome</keyword>
<dbReference type="AlphaFoldDB" id="A0AAN9URL6"/>
<keyword evidence="1" id="KW-0472">Membrane</keyword>
<protein>
    <recommendedName>
        <fullName evidence="5">Peptidyl-tRNA hydrolase</fullName>
    </recommendedName>
</protein>
<feature type="signal peptide" evidence="2">
    <location>
        <begin position="1"/>
        <end position="18"/>
    </location>
</feature>
<name>A0AAN9URL6_9PEZI</name>
<proteinExistence type="predicted"/>
<reference evidence="3 4" key="1">
    <citation type="submission" date="2024-02" db="EMBL/GenBank/DDBJ databases">
        <title>De novo assembly and annotation of 12 fungi associated with fruit tree decline syndrome in Ontario, Canada.</title>
        <authorList>
            <person name="Sulman M."/>
            <person name="Ellouze W."/>
            <person name="Ilyukhin E."/>
        </authorList>
    </citation>
    <scope>NUCLEOTIDE SEQUENCE [LARGE SCALE GENOMIC DNA]</scope>
    <source>
        <strain evidence="3 4">M11/M66-122</strain>
    </source>
</reference>
<keyword evidence="2" id="KW-0732">Signal</keyword>
<comment type="caution">
    <text evidence="3">The sequence shown here is derived from an EMBL/GenBank/DDBJ whole genome shotgun (WGS) entry which is preliminary data.</text>
</comment>
<feature type="chain" id="PRO_5042999456" description="Peptidyl-tRNA hydrolase" evidence="2">
    <location>
        <begin position="19"/>
        <end position="261"/>
    </location>
</feature>
<gene>
    <name evidence="3" type="ORF">SLS62_004130</name>
</gene>
<keyword evidence="1" id="KW-1133">Transmembrane helix</keyword>
<sequence length="261" mass="28793">MRFSSAAALVGLPLFAAADVPEYKAQFQKVLGPYIEQAQPYLDQAKPYLDQAKPYFDKAKSYVPNPNKHDPVGAAEAKAGSLNLDILTINNWNETLFGPVTPETTTPVEWWVLFTGGNKTCFGKCGRVEEAFNQTAAKFALEPNSPHTALINCENQPVLCNAWSAPTGAIWIFDILPAPAPIDIWTKRFNMTTVTSDDLVKFHEEGFKSTAHLHDGIFHPYNGQLAQYGLSTAVGYALWIMNAIPSWAFMVGVSMLSRSMM</sequence>
<feature type="transmembrane region" description="Helical" evidence="1">
    <location>
        <begin position="236"/>
        <end position="256"/>
    </location>
</feature>
<keyword evidence="1" id="KW-0812">Transmembrane</keyword>
<accession>A0AAN9URL6</accession>